<dbReference type="GO" id="GO:0003735">
    <property type="term" value="F:structural constituent of ribosome"/>
    <property type="evidence" value="ECO:0007669"/>
    <property type="project" value="InterPro"/>
</dbReference>
<dbReference type="Proteomes" id="UP000228930">
    <property type="component" value="Unassembled WGS sequence"/>
</dbReference>
<feature type="domain" description="Large ribosomal subunit protein uL30-like ferredoxin-like fold" evidence="6">
    <location>
        <begin position="9"/>
        <end position="58"/>
    </location>
</feature>
<evidence type="ECO:0000256" key="2">
    <source>
        <dbReference type="ARBA" id="ARBA00011838"/>
    </source>
</evidence>
<keyword evidence="4 5" id="KW-0687">Ribonucleoprotein</keyword>
<comment type="caution">
    <text evidence="7">The sequence shown here is derived from an EMBL/GenBank/DDBJ whole genome shotgun (WGS) entry which is preliminary data.</text>
</comment>
<name>A0A2M6UB21_9BRAD</name>
<protein>
    <recommendedName>
        <fullName evidence="5">Large ribosomal subunit protein uL30</fullName>
    </recommendedName>
</protein>
<dbReference type="Gene3D" id="3.30.1390.20">
    <property type="entry name" value="Ribosomal protein L30, ferredoxin-like fold domain"/>
    <property type="match status" value="1"/>
</dbReference>
<dbReference type="RefSeq" id="WP_100176997.1">
    <property type="nucleotide sequence ID" value="NZ_LFJC01000003.1"/>
</dbReference>
<dbReference type="EMBL" id="LFJC01000003">
    <property type="protein sequence ID" value="PIT01793.1"/>
    <property type="molecule type" value="Genomic_DNA"/>
</dbReference>
<evidence type="ECO:0000256" key="1">
    <source>
        <dbReference type="ARBA" id="ARBA00007594"/>
    </source>
</evidence>
<dbReference type="SUPFAM" id="SSF55129">
    <property type="entry name" value="Ribosomal protein L30p/L7e"/>
    <property type="match status" value="1"/>
</dbReference>
<evidence type="ECO:0000256" key="5">
    <source>
        <dbReference type="HAMAP-Rule" id="MF_01371"/>
    </source>
</evidence>
<dbReference type="PIRSF" id="PIRSF002211">
    <property type="entry name" value="Ribosomal_L30_bac-type"/>
    <property type="match status" value="1"/>
</dbReference>
<dbReference type="Pfam" id="PF00327">
    <property type="entry name" value="Ribosomal_L30"/>
    <property type="match status" value="1"/>
</dbReference>
<dbReference type="GO" id="GO:0022625">
    <property type="term" value="C:cytosolic large ribosomal subunit"/>
    <property type="evidence" value="ECO:0007669"/>
    <property type="project" value="TreeGrafter"/>
</dbReference>
<comment type="similarity">
    <text evidence="1 5">Belongs to the universal ribosomal protein uL30 family.</text>
</comment>
<evidence type="ECO:0000259" key="6">
    <source>
        <dbReference type="Pfam" id="PF00327"/>
    </source>
</evidence>
<accession>A0A2M6UB21</accession>
<dbReference type="NCBIfam" id="TIGR01308">
    <property type="entry name" value="rpmD_bact"/>
    <property type="match status" value="1"/>
</dbReference>
<dbReference type="InterPro" id="IPR036919">
    <property type="entry name" value="Ribo_uL30_ferredoxin-like_sf"/>
</dbReference>
<reference evidence="7 8" key="1">
    <citation type="submission" date="2015-06" db="EMBL/GenBank/DDBJ databases">
        <title>Comparative genome analysis of nirS-carrying Bradyrhizobium sp. strains.</title>
        <authorList>
            <person name="Ishii S."/>
            <person name="Jang J."/>
            <person name="Nishizawa T."/>
            <person name="Senoo K."/>
        </authorList>
    </citation>
    <scope>NUCLEOTIDE SEQUENCE [LARGE SCALE GENOMIC DNA]</scope>
    <source>
        <strain evidence="7 8">TSA1</strain>
    </source>
</reference>
<evidence type="ECO:0000313" key="7">
    <source>
        <dbReference type="EMBL" id="PIT01793.1"/>
    </source>
</evidence>
<dbReference type="GO" id="GO:0006412">
    <property type="term" value="P:translation"/>
    <property type="evidence" value="ECO:0007669"/>
    <property type="project" value="UniProtKB-UniRule"/>
</dbReference>
<dbReference type="PANTHER" id="PTHR15892:SF2">
    <property type="entry name" value="LARGE RIBOSOMAL SUBUNIT PROTEIN UL30M"/>
    <property type="match status" value="1"/>
</dbReference>
<gene>
    <name evidence="5" type="primary">rpmD</name>
    <name evidence="7" type="ORF">TSA1_14190</name>
</gene>
<evidence type="ECO:0000256" key="3">
    <source>
        <dbReference type="ARBA" id="ARBA00022980"/>
    </source>
</evidence>
<dbReference type="AlphaFoldDB" id="A0A2M6UB21"/>
<dbReference type="InterPro" id="IPR016082">
    <property type="entry name" value="Ribosomal_uL30_ferredoxin-like"/>
</dbReference>
<proteinExistence type="inferred from homology"/>
<evidence type="ECO:0000256" key="4">
    <source>
        <dbReference type="ARBA" id="ARBA00023274"/>
    </source>
</evidence>
<keyword evidence="3 5" id="KW-0689">Ribosomal protein</keyword>
<evidence type="ECO:0000313" key="8">
    <source>
        <dbReference type="Proteomes" id="UP000228930"/>
    </source>
</evidence>
<dbReference type="InterPro" id="IPR005996">
    <property type="entry name" value="Ribosomal_uL30_bac-type"/>
</dbReference>
<organism evidence="7 8">
    <name type="scientific">Bradyrhizobium nitroreducens</name>
    <dbReference type="NCBI Taxonomy" id="709803"/>
    <lineage>
        <taxon>Bacteria</taxon>
        <taxon>Pseudomonadati</taxon>
        <taxon>Pseudomonadota</taxon>
        <taxon>Alphaproteobacteria</taxon>
        <taxon>Hyphomicrobiales</taxon>
        <taxon>Nitrobacteraceae</taxon>
        <taxon>Bradyrhizobium</taxon>
    </lineage>
</organism>
<sequence>MAKAAKTIKLEQIGSAIRRHHSQRSTLIGLKLNKIGRVSELQDTPAVRGMIEKVHHLVRIVDEK</sequence>
<dbReference type="PANTHER" id="PTHR15892">
    <property type="entry name" value="MITOCHONDRIAL RIBOSOMAL PROTEIN L30"/>
    <property type="match status" value="1"/>
</dbReference>
<comment type="subunit">
    <text evidence="2 5">Part of the 50S ribosomal subunit.</text>
</comment>
<dbReference type="CDD" id="cd01658">
    <property type="entry name" value="Ribosomal_L30"/>
    <property type="match status" value="1"/>
</dbReference>
<keyword evidence="8" id="KW-1185">Reference proteome</keyword>
<dbReference type="HAMAP" id="MF_01371_B">
    <property type="entry name" value="Ribosomal_uL30_B"/>
    <property type="match status" value="1"/>
</dbReference>